<proteinExistence type="predicted"/>
<dbReference type="PANTHER" id="PTHR48024:SF9">
    <property type="entry name" value="UBP1-ASSOCIATED PROTEINS 1A-RELATED"/>
    <property type="match status" value="1"/>
</dbReference>
<sequence>MATKRKSEAEPEFAAEDEDTGEDEEELEELEEDEEDAEEGRKDRSDGNGGNGDDEDGEEEGDEESRRQSVRKLLEPFGKDQLIDFLKEAAARNPSVIRNISEAAESDPVHRKIFVHGLGWDATTEILADTFRLYGEIEKCNVVMDKATGKSKGFGFVLFCTRAGAQNALKQPQKKIGNRTTSCQLACFGPATDSANRKIYVTNVAPDVNPERLRSFFEKFGEIEEAQLGHDQTRGKSKGHAFFTYRTPEGCRKALEEPMKVFEGCQLHCKKAFEHWKAKTPSPMGGFGASAVLQPNDLALMYAPSSLMGLVGQKINPAAALVGHSPGLGVLHSVAAAGLSPSGSLIGTAPPSSYGAAYGSGGGGIGVNSLGSSVIGNYSPAALQGLGSYQSPHLTLTSDLRYMGTGLPPYLGR</sequence>
<dbReference type="OrthoDB" id="1875751at2759"/>
<reference evidence="5" key="1">
    <citation type="submission" date="2020-02" db="EMBL/GenBank/DDBJ databases">
        <authorList>
            <person name="Scholz U."/>
            <person name="Mascher M."/>
            <person name="Fiebig A."/>
        </authorList>
    </citation>
    <scope>NUCLEOTIDE SEQUENCE</scope>
</reference>
<dbReference type="InterPro" id="IPR000504">
    <property type="entry name" value="RRM_dom"/>
</dbReference>
<keyword evidence="1 2" id="KW-0694">RNA-binding</keyword>
<evidence type="ECO:0000256" key="3">
    <source>
        <dbReference type="SAM" id="MobiDB-lite"/>
    </source>
</evidence>
<evidence type="ECO:0000313" key="6">
    <source>
        <dbReference type="Proteomes" id="UP000663760"/>
    </source>
</evidence>
<evidence type="ECO:0000256" key="1">
    <source>
        <dbReference type="ARBA" id="ARBA00022884"/>
    </source>
</evidence>
<dbReference type="SUPFAM" id="SSF54928">
    <property type="entry name" value="RNA-binding domain, RBD"/>
    <property type="match status" value="2"/>
</dbReference>
<feature type="compositionally biased region" description="Acidic residues" evidence="3">
    <location>
        <begin position="52"/>
        <end position="63"/>
    </location>
</feature>
<keyword evidence="6" id="KW-1185">Reference proteome</keyword>
<feature type="domain" description="RRM" evidence="4">
    <location>
        <begin position="111"/>
        <end position="206"/>
    </location>
</feature>
<name>A0A7I8LA52_SPIIN</name>
<accession>A0A7I8LA52</accession>
<dbReference type="Gene3D" id="3.30.70.330">
    <property type="match status" value="2"/>
</dbReference>
<feature type="compositionally biased region" description="Acidic residues" evidence="3">
    <location>
        <begin position="10"/>
        <end position="38"/>
    </location>
</feature>
<dbReference type="PANTHER" id="PTHR48024">
    <property type="entry name" value="GEO13361P1-RELATED"/>
    <property type="match status" value="1"/>
</dbReference>
<dbReference type="PROSITE" id="PS50102">
    <property type="entry name" value="RRM"/>
    <property type="match status" value="2"/>
</dbReference>
<dbReference type="EMBL" id="LR746275">
    <property type="protein sequence ID" value="CAA7406135.1"/>
    <property type="molecule type" value="Genomic_DNA"/>
</dbReference>
<dbReference type="InterPro" id="IPR050886">
    <property type="entry name" value="RNA-binding_reg"/>
</dbReference>
<feature type="domain" description="RRM" evidence="4">
    <location>
        <begin position="197"/>
        <end position="274"/>
    </location>
</feature>
<protein>
    <recommendedName>
        <fullName evidence="4">RRM domain-containing protein</fullName>
    </recommendedName>
</protein>
<dbReference type="AlphaFoldDB" id="A0A7I8LA52"/>
<dbReference type="SMART" id="SM00360">
    <property type="entry name" value="RRM"/>
    <property type="match status" value="2"/>
</dbReference>
<evidence type="ECO:0000313" key="5">
    <source>
        <dbReference type="EMBL" id="CAA7406135.1"/>
    </source>
</evidence>
<feature type="region of interest" description="Disordered" evidence="3">
    <location>
        <begin position="1"/>
        <end position="69"/>
    </location>
</feature>
<dbReference type="GO" id="GO:0003723">
    <property type="term" value="F:RNA binding"/>
    <property type="evidence" value="ECO:0007669"/>
    <property type="project" value="UniProtKB-UniRule"/>
</dbReference>
<gene>
    <name evidence="5" type="ORF">SI8410_12016813</name>
</gene>
<organism evidence="5 6">
    <name type="scientific">Spirodela intermedia</name>
    <name type="common">Intermediate duckweed</name>
    <dbReference type="NCBI Taxonomy" id="51605"/>
    <lineage>
        <taxon>Eukaryota</taxon>
        <taxon>Viridiplantae</taxon>
        <taxon>Streptophyta</taxon>
        <taxon>Embryophyta</taxon>
        <taxon>Tracheophyta</taxon>
        <taxon>Spermatophyta</taxon>
        <taxon>Magnoliopsida</taxon>
        <taxon>Liliopsida</taxon>
        <taxon>Araceae</taxon>
        <taxon>Lemnoideae</taxon>
        <taxon>Spirodela</taxon>
    </lineage>
</organism>
<evidence type="ECO:0000256" key="2">
    <source>
        <dbReference type="PROSITE-ProRule" id="PRU00176"/>
    </source>
</evidence>
<evidence type="ECO:0000259" key="4">
    <source>
        <dbReference type="PROSITE" id="PS50102"/>
    </source>
</evidence>
<dbReference type="Pfam" id="PF00076">
    <property type="entry name" value="RRM_1"/>
    <property type="match status" value="2"/>
</dbReference>
<dbReference type="Proteomes" id="UP000663760">
    <property type="component" value="Chromosome 12"/>
</dbReference>
<dbReference type="InterPro" id="IPR012677">
    <property type="entry name" value="Nucleotide-bd_a/b_plait_sf"/>
</dbReference>
<dbReference type="GO" id="GO:0005634">
    <property type="term" value="C:nucleus"/>
    <property type="evidence" value="ECO:0007669"/>
    <property type="project" value="TreeGrafter"/>
</dbReference>
<dbReference type="InterPro" id="IPR035979">
    <property type="entry name" value="RBD_domain_sf"/>
</dbReference>